<dbReference type="AlphaFoldDB" id="A0A126QNZ8"/>
<keyword evidence="1" id="KW-0732">Signal</keyword>
<dbReference type="EMBL" id="SOBK01000003">
    <property type="protein sequence ID" value="TDT90033.1"/>
    <property type="molecule type" value="Genomic_DNA"/>
</dbReference>
<reference evidence="6 8" key="2">
    <citation type="submission" date="2019-03" db="EMBL/GenBank/DDBJ databases">
        <title>Genomic Encyclopedia of Type Strains, Phase IV (KMG-IV): sequencing the most valuable type-strain genomes for metagenomic binning, comparative biology and taxonomic classification.</title>
        <authorList>
            <person name="Goeker M."/>
        </authorList>
    </citation>
    <scope>NUCLEOTIDE SEQUENCE [LARGE SCALE GENOMIC DNA]</scope>
    <source>
        <strain evidence="6 8">DSM 101483</strain>
    </source>
</reference>
<evidence type="ECO:0000256" key="3">
    <source>
        <dbReference type="SAM" id="Phobius"/>
    </source>
</evidence>
<accession>A0A126QNZ8</accession>
<dbReference type="InterPro" id="IPR016047">
    <property type="entry name" value="M23ase_b-sheet_dom"/>
</dbReference>
<feature type="transmembrane region" description="Helical" evidence="3">
    <location>
        <begin position="21"/>
        <end position="46"/>
    </location>
</feature>
<dbReference type="Pfam" id="PF01551">
    <property type="entry name" value="Peptidase_M23"/>
    <property type="match status" value="1"/>
</dbReference>
<dbReference type="PANTHER" id="PTHR21666:SF289">
    <property type="entry name" value="L-ALA--D-GLU ENDOPEPTIDASE"/>
    <property type="match status" value="1"/>
</dbReference>
<keyword evidence="7" id="KW-1185">Reference proteome</keyword>
<dbReference type="InterPro" id="IPR011055">
    <property type="entry name" value="Dup_hybrid_motif"/>
</dbReference>
<evidence type="ECO:0000259" key="4">
    <source>
        <dbReference type="Pfam" id="PF01551"/>
    </source>
</evidence>
<evidence type="ECO:0000313" key="7">
    <source>
        <dbReference type="Proteomes" id="UP000055611"/>
    </source>
</evidence>
<evidence type="ECO:0000313" key="5">
    <source>
        <dbReference type="EMBL" id="AMK11624.1"/>
    </source>
</evidence>
<dbReference type="KEGG" id="dej:AWY79_11105"/>
<protein>
    <submittedName>
        <fullName evidence="6">Peptidase M23-like protein</fullName>
    </submittedName>
    <submittedName>
        <fullName evidence="5">Peptidase M24</fullName>
    </submittedName>
</protein>
<sequence>MLFRKYHIVVFKDKQGSCKKFQLRGWVIVSLLVMTVAMATGNAILWNKYVEHSRLEQGLNIAEKTVQEQKTQLLSLSQKITSLQNNLTRIRDFDSKLRVMINLDQDGSQAAAPKGGPANENFSKGYLPLYRQELLARKMHEFLRQLNVEARLEEVRQQEIMHTLRSNKNILEATPSIWPTSGWVTSGFAWRTSPFTGKREFHKGIDISAPRGTPIYAPARGTVTYSGRDGSYGLSIRLKHNASLSTRFAHLHRIAIQNGQVVTRGELIGYVGNTGRSTGPHLHYEVRLNGVPVNPKRYILN</sequence>
<keyword evidence="3" id="KW-1133">Transmembrane helix</keyword>
<dbReference type="OrthoDB" id="9815245at2"/>
<dbReference type="GO" id="GO:0004222">
    <property type="term" value="F:metalloendopeptidase activity"/>
    <property type="evidence" value="ECO:0007669"/>
    <property type="project" value="TreeGrafter"/>
</dbReference>
<evidence type="ECO:0000256" key="2">
    <source>
        <dbReference type="SAM" id="Coils"/>
    </source>
</evidence>
<dbReference type="Gene3D" id="2.70.70.10">
    <property type="entry name" value="Glucose Permease (Domain IIA)"/>
    <property type="match status" value="1"/>
</dbReference>
<keyword evidence="2" id="KW-0175">Coiled coil</keyword>
<dbReference type="CDD" id="cd12797">
    <property type="entry name" value="M23_peptidase"/>
    <property type="match status" value="1"/>
</dbReference>
<dbReference type="FunFam" id="2.70.70.10:FF:000006">
    <property type="entry name" value="M23 family peptidase"/>
    <property type="match status" value="1"/>
</dbReference>
<dbReference type="InterPro" id="IPR050570">
    <property type="entry name" value="Cell_wall_metabolism_enzyme"/>
</dbReference>
<dbReference type="EMBL" id="CP014206">
    <property type="protein sequence ID" value="AMK11624.1"/>
    <property type="molecule type" value="Genomic_DNA"/>
</dbReference>
<dbReference type="Proteomes" id="UP000055611">
    <property type="component" value="Chromosome"/>
</dbReference>
<feature type="coiled-coil region" evidence="2">
    <location>
        <begin position="52"/>
        <end position="86"/>
    </location>
</feature>
<keyword evidence="3" id="KW-0812">Transmembrane</keyword>
<evidence type="ECO:0000313" key="8">
    <source>
        <dbReference type="Proteomes" id="UP000295506"/>
    </source>
</evidence>
<name>A0A126QNZ8_9BACT</name>
<organism evidence="6 8">
    <name type="scientific">Pseudodesulfovibrio indicus</name>
    <dbReference type="NCBI Taxonomy" id="1716143"/>
    <lineage>
        <taxon>Bacteria</taxon>
        <taxon>Pseudomonadati</taxon>
        <taxon>Thermodesulfobacteriota</taxon>
        <taxon>Desulfovibrionia</taxon>
        <taxon>Desulfovibrionales</taxon>
        <taxon>Desulfovibrionaceae</taxon>
    </lineage>
</organism>
<proteinExistence type="predicted"/>
<keyword evidence="3" id="KW-0472">Membrane</keyword>
<evidence type="ECO:0000313" key="6">
    <source>
        <dbReference type="EMBL" id="TDT90033.1"/>
    </source>
</evidence>
<evidence type="ECO:0000256" key="1">
    <source>
        <dbReference type="ARBA" id="ARBA00022729"/>
    </source>
</evidence>
<gene>
    <name evidence="5" type="ORF">AWY79_11105</name>
    <name evidence="6" type="ORF">EDC59_103337</name>
</gene>
<dbReference type="SUPFAM" id="SSF51261">
    <property type="entry name" value="Duplicated hybrid motif"/>
    <property type="match status" value="1"/>
</dbReference>
<dbReference type="RefSeq" id="WP_066803692.1">
    <property type="nucleotide sequence ID" value="NZ_CP014206.1"/>
</dbReference>
<dbReference type="PANTHER" id="PTHR21666">
    <property type="entry name" value="PEPTIDASE-RELATED"/>
    <property type="match status" value="1"/>
</dbReference>
<reference evidence="5 7" key="1">
    <citation type="journal article" date="2016" name="Front. Microbiol.">
        <title>Genome Sequence of the Piezophilic, Mesophilic Sulfate-Reducing Bacterium Desulfovibrio indicus J2T.</title>
        <authorList>
            <person name="Cao J."/>
            <person name="Maignien L."/>
            <person name="Shao Z."/>
            <person name="Alain K."/>
            <person name="Jebbar M."/>
        </authorList>
    </citation>
    <scope>NUCLEOTIDE SEQUENCE [LARGE SCALE GENOMIC DNA]</scope>
    <source>
        <strain evidence="5 7">J2</strain>
    </source>
</reference>
<feature type="domain" description="M23ase beta-sheet core" evidence="4">
    <location>
        <begin position="201"/>
        <end position="295"/>
    </location>
</feature>
<dbReference type="Proteomes" id="UP000295506">
    <property type="component" value="Unassembled WGS sequence"/>
</dbReference>